<feature type="region of interest" description="Disordered" evidence="7">
    <location>
        <begin position="250"/>
        <end position="277"/>
    </location>
</feature>
<keyword evidence="4 6" id="KW-0067">ATP-binding</keyword>
<sequence length="822" mass="87811">MPPRKRGVAKAGNNIARIAGISAPGAHTAASSSSAAAAAAVYTSIGAGGAERSMKRAREQLSEVDDEDITLDILGQRSLVSAVDSTLLLKTPSQSKHHAESSTCIALTDVCTPQRQVAESTSSPAVRETFLHDWSGSSRSKRESFPLGASCSRELAPLNSSTERHYEYILSGSSSRSGSSSSSIDRNNTAVITKENTRLFQVSERGALEDGTITLSPGERSSTVLVRRAAASRPTPSPATLWIYLEDDDEEEEVAASSPQSSPKPARTNNESRSCKAVGDSVPSFVVQMPTAFQRSQSLRREPIADVLPPTFRARKAPLQGGKPSPKAPHALTNGFAIYDDDATSSGEKEREELSAYGSSKSIAAPSTCPSTARPLAPLVNLGGTTCVSSASPATLQCSGDVTYIQDDDCTSASSDAQSSSRAAPQEPADAKEFKKLNSSSEPSKPVPPPSVIAQHASIASDKVNEPCQTPSVRDFIFSSCRRLSGDFGDTTFKSLAEATVLTSAADLTAKSSTKSSSGSGPLPEVARPVDALRSVFPSHFSRKGFLSAAESVVSKPHCLGPGEFWKAFESAEYVGEGSFGLVWRCRTVDGDLVAVKSCPLSLQSRWSIDDAYSVLREIAIMRFLSEHNVPYVLPLCSAFFVQGRETLPPDVVAALKWKVKMEKKLKQEQKGSGKKKKEDATESSIVVEETAEQIAERERHEKVRLPRFLSISVNDALLCDATAFLVTELCDGDLESIERHDGIAKGVAFCVSTALASMHILGLVHLDLKPSNILFTYENGPSQRREPPPKEQQVESSSGVTLTRPVQHDSMRPPAASGFSS</sequence>
<dbReference type="GO" id="GO:0005524">
    <property type="term" value="F:ATP binding"/>
    <property type="evidence" value="ECO:0007669"/>
    <property type="project" value="UniProtKB-UniRule"/>
</dbReference>
<dbReference type="GO" id="GO:0005737">
    <property type="term" value="C:cytoplasm"/>
    <property type="evidence" value="ECO:0007669"/>
    <property type="project" value="TreeGrafter"/>
</dbReference>
<feature type="region of interest" description="Disordered" evidence="7">
    <location>
        <begin position="410"/>
        <end position="452"/>
    </location>
</feature>
<dbReference type="InterPro" id="IPR008271">
    <property type="entry name" value="Ser/Thr_kinase_AS"/>
</dbReference>
<dbReference type="Gene3D" id="1.10.510.10">
    <property type="entry name" value="Transferase(Phosphotransferase) domain 1"/>
    <property type="match status" value="1"/>
</dbReference>
<protein>
    <recommendedName>
        <fullName evidence="8">Protein kinase domain-containing protein</fullName>
    </recommendedName>
</protein>
<evidence type="ECO:0000256" key="5">
    <source>
        <dbReference type="ARBA" id="ARBA00037982"/>
    </source>
</evidence>
<name>G0U101_TRYVY</name>
<dbReference type="InterPro" id="IPR017441">
    <property type="entry name" value="Protein_kinase_ATP_BS"/>
</dbReference>
<feature type="compositionally biased region" description="Low complexity" evidence="7">
    <location>
        <begin position="255"/>
        <end position="266"/>
    </location>
</feature>
<dbReference type="InterPro" id="IPR050339">
    <property type="entry name" value="CC_SR_Kinase"/>
</dbReference>
<feature type="non-terminal residue" evidence="9">
    <location>
        <position position="822"/>
    </location>
</feature>
<dbReference type="Gene3D" id="3.30.200.20">
    <property type="entry name" value="Phosphorylase Kinase, domain 1"/>
    <property type="match status" value="1"/>
</dbReference>
<dbReference type="AlphaFoldDB" id="G0U101"/>
<evidence type="ECO:0000313" key="9">
    <source>
        <dbReference type="EMBL" id="CCC49756.1"/>
    </source>
</evidence>
<evidence type="ECO:0000256" key="4">
    <source>
        <dbReference type="ARBA" id="ARBA00022840"/>
    </source>
</evidence>
<evidence type="ECO:0000256" key="2">
    <source>
        <dbReference type="ARBA" id="ARBA00022741"/>
    </source>
</evidence>
<dbReference type="PROSITE" id="PS00108">
    <property type="entry name" value="PROTEIN_KINASE_ST"/>
    <property type="match status" value="1"/>
</dbReference>
<feature type="binding site" evidence="6">
    <location>
        <position position="597"/>
    </location>
    <ligand>
        <name>ATP</name>
        <dbReference type="ChEBI" id="CHEBI:30616"/>
    </ligand>
</feature>
<reference evidence="9" key="1">
    <citation type="journal article" date="2012" name="Proc. Natl. Acad. Sci. U.S.A.">
        <title>Antigenic diversity is generated by distinct evolutionary mechanisms in African trypanosome species.</title>
        <authorList>
            <person name="Jackson A.P."/>
            <person name="Berry A."/>
            <person name="Aslett M."/>
            <person name="Allison H.C."/>
            <person name="Burton P."/>
            <person name="Vavrova-Anderson J."/>
            <person name="Brown R."/>
            <person name="Browne H."/>
            <person name="Corton N."/>
            <person name="Hauser H."/>
            <person name="Gamble J."/>
            <person name="Gilderthorp R."/>
            <person name="Marcello L."/>
            <person name="McQuillan J."/>
            <person name="Otto T.D."/>
            <person name="Quail M.A."/>
            <person name="Sanders M.J."/>
            <person name="van Tonder A."/>
            <person name="Ginger M.L."/>
            <person name="Field M.C."/>
            <person name="Barry J.D."/>
            <person name="Hertz-Fowler C."/>
            <person name="Berriman M."/>
        </authorList>
    </citation>
    <scope>NUCLEOTIDE SEQUENCE</scope>
    <source>
        <strain evidence="9">Y486</strain>
    </source>
</reference>
<dbReference type="InterPro" id="IPR000719">
    <property type="entry name" value="Prot_kinase_dom"/>
</dbReference>
<feature type="region of interest" description="Disordered" evidence="7">
    <location>
        <begin position="778"/>
        <end position="822"/>
    </location>
</feature>
<keyword evidence="1" id="KW-0808">Transferase</keyword>
<evidence type="ECO:0000256" key="7">
    <source>
        <dbReference type="SAM" id="MobiDB-lite"/>
    </source>
</evidence>
<dbReference type="PANTHER" id="PTHR11042">
    <property type="entry name" value="EUKARYOTIC TRANSLATION INITIATION FACTOR 2-ALPHA KINASE EIF2-ALPHA KINASE -RELATED"/>
    <property type="match status" value="1"/>
</dbReference>
<dbReference type="InterPro" id="IPR011009">
    <property type="entry name" value="Kinase-like_dom_sf"/>
</dbReference>
<proteinExistence type="inferred from homology"/>
<dbReference type="EMBL" id="HE573024">
    <property type="protein sequence ID" value="CCC49756.1"/>
    <property type="molecule type" value="Genomic_DNA"/>
</dbReference>
<dbReference type="PROSITE" id="PS50011">
    <property type="entry name" value="PROTEIN_KINASE_DOM"/>
    <property type="match status" value="1"/>
</dbReference>
<feature type="compositionally biased region" description="Basic and acidic residues" evidence="7">
    <location>
        <begin position="784"/>
        <end position="794"/>
    </location>
</feature>
<comment type="similarity">
    <text evidence="5">Belongs to the protein kinase superfamily. Ser/Thr protein kinase family. GCN2 subfamily.</text>
</comment>
<dbReference type="GO" id="GO:0004672">
    <property type="term" value="F:protein kinase activity"/>
    <property type="evidence" value="ECO:0007669"/>
    <property type="project" value="InterPro"/>
</dbReference>
<keyword evidence="2 6" id="KW-0547">Nucleotide-binding</keyword>
<dbReference type="VEuPathDB" id="TriTrypDB:TvY486_0803640"/>
<feature type="compositionally biased region" description="Low complexity" evidence="7">
    <location>
        <begin position="411"/>
        <end position="424"/>
    </location>
</feature>
<gene>
    <name evidence="9" type="ORF">TVY486_0803640</name>
</gene>
<keyword evidence="3" id="KW-0418">Kinase</keyword>
<accession>G0U101</accession>
<organism evidence="9">
    <name type="scientific">Trypanosoma vivax (strain Y486)</name>
    <dbReference type="NCBI Taxonomy" id="1055687"/>
    <lineage>
        <taxon>Eukaryota</taxon>
        <taxon>Discoba</taxon>
        <taxon>Euglenozoa</taxon>
        <taxon>Kinetoplastea</taxon>
        <taxon>Metakinetoplastina</taxon>
        <taxon>Trypanosomatida</taxon>
        <taxon>Trypanosomatidae</taxon>
        <taxon>Trypanosoma</taxon>
        <taxon>Duttonella</taxon>
    </lineage>
</organism>
<dbReference type="GO" id="GO:0005634">
    <property type="term" value="C:nucleus"/>
    <property type="evidence" value="ECO:0007669"/>
    <property type="project" value="TreeGrafter"/>
</dbReference>
<evidence type="ECO:0000256" key="1">
    <source>
        <dbReference type="ARBA" id="ARBA00022679"/>
    </source>
</evidence>
<feature type="domain" description="Protein kinase" evidence="8">
    <location>
        <begin position="569"/>
        <end position="822"/>
    </location>
</feature>
<evidence type="ECO:0000256" key="6">
    <source>
        <dbReference type="PROSITE-ProRule" id="PRU10141"/>
    </source>
</evidence>
<feature type="region of interest" description="Disordered" evidence="7">
    <location>
        <begin position="340"/>
        <end position="370"/>
    </location>
</feature>
<dbReference type="SUPFAM" id="SSF56112">
    <property type="entry name" value="Protein kinase-like (PK-like)"/>
    <property type="match status" value="1"/>
</dbReference>
<dbReference type="PROSITE" id="PS00107">
    <property type="entry name" value="PROTEIN_KINASE_ATP"/>
    <property type="match status" value="1"/>
</dbReference>
<evidence type="ECO:0000256" key="3">
    <source>
        <dbReference type="ARBA" id="ARBA00022777"/>
    </source>
</evidence>
<dbReference type="SMART" id="SM00220">
    <property type="entry name" value="S_TKc"/>
    <property type="match status" value="1"/>
</dbReference>
<dbReference type="PANTHER" id="PTHR11042:SF190">
    <property type="entry name" value="MITOSIS INHIBITOR PROTEIN KINASE MIK1"/>
    <property type="match status" value="1"/>
</dbReference>
<evidence type="ECO:0000259" key="8">
    <source>
        <dbReference type="PROSITE" id="PS50011"/>
    </source>
</evidence>